<keyword evidence="5 8" id="KW-0472">Membrane</keyword>
<evidence type="ECO:0000313" key="11">
    <source>
        <dbReference type="Proteomes" id="UP000478008"/>
    </source>
</evidence>
<protein>
    <submittedName>
        <fullName evidence="10">DEBR0S5_00408g1_1</fullName>
    </submittedName>
</protein>
<dbReference type="PROSITE" id="PS50850">
    <property type="entry name" value="MFS"/>
    <property type="match status" value="1"/>
</dbReference>
<evidence type="ECO:0000313" key="10">
    <source>
        <dbReference type="EMBL" id="VUG19344.1"/>
    </source>
</evidence>
<evidence type="ECO:0000256" key="4">
    <source>
        <dbReference type="ARBA" id="ARBA00022989"/>
    </source>
</evidence>
<feature type="compositionally biased region" description="Basic and acidic residues" evidence="7">
    <location>
        <begin position="9"/>
        <end position="27"/>
    </location>
</feature>
<feature type="transmembrane region" description="Helical" evidence="8">
    <location>
        <begin position="252"/>
        <end position="270"/>
    </location>
</feature>
<feature type="transmembrane region" description="Helical" evidence="8">
    <location>
        <begin position="357"/>
        <end position="377"/>
    </location>
</feature>
<evidence type="ECO:0000256" key="8">
    <source>
        <dbReference type="SAM" id="Phobius"/>
    </source>
</evidence>
<feature type="transmembrane region" description="Helical" evidence="8">
    <location>
        <begin position="128"/>
        <end position="151"/>
    </location>
</feature>
<feature type="transmembrane region" description="Helical" evidence="8">
    <location>
        <begin position="182"/>
        <end position="203"/>
    </location>
</feature>
<evidence type="ECO:0000256" key="2">
    <source>
        <dbReference type="ARBA" id="ARBA00022448"/>
    </source>
</evidence>
<evidence type="ECO:0000256" key="6">
    <source>
        <dbReference type="ARBA" id="ARBA00037968"/>
    </source>
</evidence>
<feature type="transmembrane region" description="Helical" evidence="8">
    <location>
        <begin position="476"/>
        <end position="497"/>
    </location>
</feature>
<dbReference type="SUPFAM" id="SSF103473">
    <property type="entry name" value="MFS general substrate transporter"/>
    <property type="match status" value="1"/>
</dbReference>
<comment type="subcellular location">
    <subcellularLocation>
        <location evidence="1">Membrane</location>
        <topology evidence="1">Multi-pass membrane protein</topology>
    </subcellularLocation>
</comment>
<dbReference type="FunFam" id="1.20.1250.20:FF:000064">
    <property type="entry name" value="MFS allantoate transporter"/>
    <property type="match status" value="1"/>
</dbReference>
<dbReference type="Pfam" id="PF07690">
    <property type="entry name" value="MFS_1"/>
    <property type="match status" value="1"/>
</dbReference>
<organism evidence="10 11">
    <name type="scientific">Dekkera bruxellensis</name>
    <name type="common">Brettanomyces custersii</name>
    <dbReference type="NCBI Taxonomy" id="5007"/>
    <lineage>
        <taxon>Eukaryota</taxon>
        <taxon>Fungi</taxon>
        <taxon>Dikarya</taxon>
        <taxon>Ascomycota</taxon>
        <taxon>Saccharomycotina</taxon>
        <taxon>Pichiomycetes</taxon>
        <taxon>Pichiales</taxon>
        <taxon>Pichiaceae</taxon>
        <taxon>Brettanomyces</taxon>
    </lineage>
</organism>
<evidence type="ECO:0000256" key="7">
    <source>
        <dbReference type="SAM" id="MobiDB-lite"/>
    </source>
</evidence>
<dbReference type="AlphaFoldDB" id="A0A7D9H3M9"/>
<feature type="transmembrane region" description="Helical" evidence="8">
    <location>
        <begin position="446"/>
        <end position="464"/>
    </location>
</feature>
<dbReference type="PANTHER" id="PTHR43791:SF1">
    <property type="entry name" value="ALLANTOATE PERMEASE"/>
    <property type="match status" value="1"/>
</dbReference>
<gene>
    <name evidence="10" type="primary">DAL5</name>
    <name evidence="10" type="ORF">DEBR0S5_00408G</name>
</gene>
<dbReference type="Gene3D" id="1.20.1250.20">
    <property type="entry name" value="MFS general substrate transporter like domains"/>
    <property type="match status" value="2"/>
</dbReference>
<dbReference type="Proteomes" id="UP000478008">
    <property type="component" value="Unassembled WGS sequence"/>
</dbReference>
<feature type="region of interest" description="Disordered" evidence="7">
    <location>
        <begin position="1"/>
        <end position="35"/>
    </location>
</feature>
<proteinExistence type="inferred from homology"/>
<keyword evidence="2" id="KW-0813">Transport</keyword>
<dbReference type="PANTHER" id="PTHR43791">
    <property type="entry name" value="PERMEASE-RELATED"/>
    <property type="match status" value="1"/>
</dbReference>
<feature type="domain" description="Major facilitator superfamily (MFS) profile" evidence="9">
    <location>
        <begin position="91"/>
        <end position="503"/>
    </location>
</feature>
<evidence type="ECO:0000259" key="9">
    <source>
        <dbReference type="PROSITE" id="PS50850"/>
    </source>
</evidence>
<evidence type="ECO:0000256" key="1">
    <source>
        <dbReference type="ARBA" id="ARBA00004141"/>
    </source>
</evidence>
<feature type="transmembrane region" description="Helical" evidence="8">
    <location>
        <begin position="384"/>
        <end position="403"/>
    </location>
</feature>
<evidence type="ECO:0000256" key="3">
    <source>
        <dbReference type="ARBA" id="ARBA00022692"/>
    </source>
</evidence>
<dbReference type="CDD" id="cd17327">
    <property type="entry name" value="MFS_FEN2_like"/>
    <property type="match status" value="1"/>
</dbReference>
<accession>A0A7D9H3M9</accession>
<dbReference type="InterPro" id="IPR020846">
    <property type="entry name" value="MFS_dom"/>
</dbReference>
<dbReference type="EMBL" id="CABFWN010000005">
    <property type="protein sequence ID" value="VUG19344.1"/>
    <property type="molecule type" value="Genomic_DNA"/>
</dbReference>
<dbReference type="GO" id="GO:0016020">
    <property type="term" value="C:membrane"/>
    <property type="evidence" value="ECO:0007669"/>
    <property type="project" value="UniProtKB-SubCell"/>
</dbReference>
<dbReference type="GO" id="GO:0022857">
    <property type="term" value="F:transmembrane transporter activity"/>
    <property type="evidence" value="ECO:0007669"/>
    <property type="project" value="InterPro"/>
</dbReference>
<keyword evidence="4 8" id="KW-1133">Transmembrane helix</keyword>
<comment type="similarity">
    <text evidence="6">Belongs to the major facilitator superfamily. Allantoate permease family.</text>
</comment>
<feature type="transmembrane region" description="Helical" evidence="8">
    <location>
        <begin position="415"/>
        <end position="434"/>
    </location>
</feature>
<dbReference type="InterPro" id="IPR036259">
    <property type="entry name" value="MFS_trans_sf"/>
</dbReference>
<keyword evidence="3 8" id="KW-0812">Transmembrane</keyword>
<evidence type="ECO:0000256" key="5">
    <source>
        <dbReference type="ARBA" id="ARBA00023136"/>
    </source>
</evidence>
<name>A0A7D9H3M9_DEKBR</name>
<sequence>MTQFDSEEESKRESIKSGANVKEKTEVGDSILENASREKEVDLDLENLSNNGKPIINKDVDKAMEIAVEIDSISLNEKQDKKLYWKVNLYLLPLICFLYACQYMDKVTSSYAAIMGIRTYYNMHGDMYSWLGTAFYLGYLFFVFPATLLLQKYSLSKVTSLFIVLWGALLCLHAVPKSYAGLITLRVLLGICESIITPAMVIITSQWYKREEQMFVTAIWFSCNGLGTIMGGAIAYGLAIHTNSYSITSWKILFIVTGLMTIVVGIAFYLHMPDDPSKAWFLSKEEKQRVVLRIRSNEQGFGNPHFKKSQFKEALKDLQTWMFVVLSFAAQVPNGGMTNFGSILLNEDFGYSSEESLLMNLPSGAIDIVGCIGLAAFNKRFPRLLIAVFALAITLMGACLLAFASSNSAKLAGYYIYNFLPITMICSLSCFASNTAGHTKKITTNSLYLIAYCVGNLVGPQTFISSQAPDYSGGKISIVVCLCAALLLTIGIYFIYWNRNRRRDAGKNSSDVLTSVSIMKNRQFADLTDKENPYFRYSL</sequence>
<keyword evidence="11" id="KW-1185">Reference proteome</keyword>
<feature type="transmembrane region" description="Helical" evidence="8">
    <location>
        <begin position="158"/>
        <end position="176"/>
    </location>
</feature>
<reference evidence="10 11" key="1">
    <citation type="submission" date="2019-07" db="EMBL/GenBank/DDBJ databases">
        <authorList>
            <person name="Friedrich A."/>
            <person name="Schacherer J."/>
        </authorList>
    </citation>
    <scope>NUCLEOTIDE SEQUENCE [LARGE SCALE GENOMIC DNA]</scope>
</reference>
<feature type="transmembrane region" description="Helical" evidence="8">
    <location>
        <begin position="215"/>
        <end position="240"/>
    </location>
</feature>
<dbReference type="InterPro" id="IPR011701">
    <property type="entry name" value="MFS"/>
</dbReference>